<feature type="region of interest" description="Disordered" evidence="2">
    <location>
        <begin position="13"/>
        <end position="52"/>
    </location>
</feature>
<feature type="region of interest" description="Disordered" evidence="2">
    <location>
        <begin position="100"/>
        <end position="178"/>
    </location>
</feature>
<dbReference type="GO" id="GO:0062129">
    <property type="term" value="C:chitin-based extracellular matrix"/>
    <property type="evidence" value="ECO:0007669"/>
    <property type="project" value="TreeGrafter"/>
</dbReference>
<keyword evidence="4" id="KW-1185">Reference proteome</keyword>
<evidence type="ECO:0000313" key="3">
    <source>
        <dbReference type="EMBL" id="KAI9565867.1"/>
    </source>
</evidence>
<accession>A0AAD5L6J8</accession>
<dbReference type="EMBL" id="WJBH02000001">
    <property type="protein sequence ID" value="KAI9565867.1"/>
    <property type="molecule type" value="Genomic_DNA"/>
</dbReference>
<comment type="caution">
    <text evidence="3">The sequence shown here is derived from an EMBL/GenBank/DDBJ whole genome shotgun (WGS) entry which is preliminary data.</text>
</comment>
<dbReference type="InterPro" id="IPR000618">
    <property type="entry name" value="Insect_cuticle"/>
</dbReference>
<dbReference type="GO" id="GO:0008010">
    <property type="term" value="F:structural constituent of chitin-based larval cuticle"/>
    <property type="evidence" value="ECO:0007669"/>
    <property type="project" value="TreeGrafter"/>
</dbReference>
<sequence>MCVYVSVDHKRFLTTGPSPGSQMEEENRGRKKKKKEEAKKEKRKIKTPLAAVTSRHSQSECSVLHFIQFHLPVLTISRNMKVSVTIALLCLVGLSVSFPAESSGSFPERRNLRRKNAVTAPQPFRSRQSELLQPEYLSAKPKQTSEYTPLGPDVEERESAPQQSFSKPGFQQKRKPISPIRPVAEKYVAEASNAYDNSGYEAGSYDDGHLKFEQGVQNNAASYNSDQGVKDGRVQFSIAGQQGPNSYRFGYDTGKGADRTFRIEERDNAGVIHGRYGYYDPSGKFRVVNYKAHPDSGFAIV</sequence>
<dbReference type="Pfam" id="PF00379">
    <property type="entry name" value="Chitin_bind_4"/>
    <property type="match status" value="1"/>
</dbReference>
<dbReference type="AlphaFoldDB" id="A0AAD5L6J8"/>
<reference evidence="3 4" key="1">
    <citation type="submission" date="2022-05" db="EMBL/GenBank/DDBJ databases">
        <title>A multi-omics perspective on studying reproductive biology in Daphnia sinensis.</title>
        <authorList>
            <person name="Jia J."/>
        </authorList>
    </citation>
    <scope>NUCLEOTIDE SEQUENCE [LARGE SCALE GENOMIC DNA]</scope>
    <source>
        <strain evidence="3 4">WSL</strain>
    </source>
</reference>
<keyword evidence="1" id="KW-0193">Cuticle</keyword>
<gene>
    <name evidence="3" type="ORF">GHT06_009664</name>
</gene>
<proteinExistence type="predicted"/>
<dbReference type="PANTHER" id="PTHR10380:SF240">
    <property type="match status" value="1"/>
</dbReference>
<dbReference type="PANTHER" id="PTHR10380">
    <property type="entry name" value="CUTICLE PROTEIN"/>
    <property type="match status" value="1"/>
</dbReference>
<organism evidence="3 4">
    <name type="scientific">Daphnia sinensis</name>
    <dbReference type="NCBI Taxonomy" id="1820382"/>
    <lineage>
        <taxon>Eukaryota</taxon>
        <taxon>Metazoa</taxon>
        <taxon>Ecdysozoa</taxon>
        <taxon>Arthropoda</taxon>
        <taxon>Crustacea</taxon>
        <taxon>Branchiopoda</taxon>
        <taxon>Diplostraca</taxon>
        <taxon>Cladocera</taxon>
        <taxon>Anomopoda</taxon>
        <taxon>Daphniidae</taxon>
        <taxon>Daphnia</taxon>
        <taxon>Daphnia similis group</taxon>
    </lineage>
</organism>
<evidence type="ECO:0000256" key="2">
    <source>
        <dbReference type="SAM" id="MobiDB-lite"/>
    </source>
</evidence>
<evidence type="ECO:0000313" key="4">
    <source>
        <dbReference type="Proteomes" id="UP000820818"/>
    </source>
</evidence>
<protein>
    <submittedName>
        <fullName evidence="3">Uncharacterized protein</fullName>
    </submittedName>
</protein>
<evidence type="ECO:0000256" key="1">
    <source>
        <dbReference type="PROSITE-ProRule" id="PRU00497"/>
    </source>
</evidence>
<name>A0AAD5L6J8_9CRUS</name>
<dbReference type="InterPro" id="IPR050468">
    <property type="entry name" value="Cuticle_Struct_Prot"/>
</dbReference>
<dbReference type="PROSITE" id="PS51155">
    <property type="entry name" value="CHIT_BIND_RR_2"/>
    <property type="match status" value="1"/>
</dbReference>
<dbReference type="Proteomes" id="UP000820818">
    <property type="component" value="Linkage Group LG1"/>
</dbReference>